<dbReference type="InterPro" id="IPR025705">
    <property type="entry name" value="Beta_hexosaminidase_sua/sub"/>
</dbReference>
<accession>A0ABR2K336</accession>
<comment type="similarity">
    <text evidence="2">Belongs to the glycosyl hydrolase 20 family.</text>
</comment>
<dbReference type="Gene3D" id="3.30.379.10">
    <property type="entry name" value="Chitobiase/beta-hexosaminidase domain 2-like"/>
    <property type="match status" value="1"/>
</dbReference>
<keyword evidence="5" id="KW-0326">Glycosidase</keyword>
<evidence type="ECO:0000259" key="7">
    <source>
        <dbReference type="Pfam" id="PF00728"/>
    </source>
</evidence>
<evidence type="ECO:0000256" key="2">
    <source>
        <dbReference type="ARBA" id="ARBA00006285"/>
    </source>
</evidence>
<feature type="signal peptide" evidence="6">
    <location>
        <begin position="1"/>
        <end position="15"/>
    </location>
</feature>
<evidence type="ECO:0000313" key="9">
    <source>
        <dbReference type="EMBL" id="KAK8885459.1"/>
    </source>
</evidence>
<evidence type="ECO:0000313" key="10">
    <source>
        <dbReference type="Proteomes" id="UP001470230"/>
    </source>
</evidence>
<proteinExistence type="inferred from homology"/>
<evidence type="ECO:0000256" key="3">
    <source>
        <dbReference type="ARBA" id="ARBA00012663"/>
    </source>
</evidence>
<dbReference type="Pfam" id="PF00728">
    <property type="entry name" value="Glyco_hydro_20"/>
    <property type="match status" value="1"/>
</dbReference>
<feature type="chain" id="PRO_5046853349" description="beta-N-acetylhexosaminidase" evidence="6">
    <location>
        <begin position="16"/>
        <end position="703"/>
    </location>
</feature>
<dbReference type="InterPro" id="IPR015882">
    <property type="entry name" value="HEX_bac_N"/>
</dbReference>
<dbReference type="Proteomes" id="UP001470230">
    <property type="component" value="Unassembled WGS sequence"/>
</dbReference>
<comment type="catalytic activity">
    <reaction evidence="1">
        <text>Hydrolysis of terminal non-reducing N-acetyl-D-hexosamine residues in N-acetyl-beta-D-hexosaminides.</text>
        <dbReference type="EC" id="3.2.1.52"/>
    </reaction>
</comment>
<feature type="domain" description="Glycoside hydrolase family 20 catalytic" evidence="7">
    <location>
        <begin position="157"/>
        <end position="540"/>
    </location>
</feature>
<dbReference type="Pfam" id="PF02838">
    <property type="entry name" value="Glyco_hydro_20b"/>
    <property type="match status" value="1"/>
</dbReference>
<reference evidence="9 10" key="1">
    <citation type="submission" date="2024-04" db="EMBL/GenBank/DDBJ databases">
        <title>Tritrichomonas musculus Genome.</title>
        <authorList>
            <person name="Alves-Ferreira E."/>
            <person name="Grigg M."/>
            <person name="Lorenzi H."/>
            <person name="Galac M."/>
        </authorList>
    </citation>
    <scope>NUCLEOTIDE SEQUENCE [LARGE SCALE GENOMIC DNA]</scope>
    <source>
        <strain evidence="9 10">EAF2021</strain>
    </source>
</reference>
<comment type="caution">
    <text evidence="9">The sequence shown here is derived from an EMBL/GenBank/DDBJ whole genome shotgun (WGS) entry which is preliminary data.</text>
</comment>
<evidence type="ECO:0000256" key="1">
    <source>
        <dbReference type="ARBA" id="ARBA00001231"/>
    </source>
</evidence>
<dbReference type="Gene3D" id="3.20.20.80">
    <property type="entry name" value="Glycosidases"/>
    <property type="match status" value="1"/>
</dbReference>
<organism evidence="9 10">
    <name type="scientific">Tritrichomonas musculus</name>
    <dbReference type="NCBI Taxonomy" id="1915356"/>
    <lineage>
        <taxon>Eukaryota</taxon>
        <taxon>Metamonada</taxon>
        <taxon>Parabasalia</taxon>
        <taxon>Tritrichomonadida</taxon>
        <taxon>Tritrichomonadidae</taxon>
        <taxon>Tritrichomonas</taxon>
    </lineage>
</organism>
<dbReference type="PANTHER" id="PTHR22600">
    <property type="entry name" value="BETA-HEXOSAMINIDASE"/>
    <property type="match status" value="1"/>
</dbReference>
<dbReference type="SUPFAM" id="SSF51445">
    <property type="entry name" value="(Trans)glycosidases"/>
    <property type="match status" value="1"/>
</dbReference>
<keyword evidence="6" id="KW-0732">Signal</keyword>
<protein>
    <recommendedName>
        <fullName evidence="3">beta-N-acetylhexosaminidase</fullName>
        <ecNumber evidence="3">3.2.1.52</ecNumber>
    </recommendedName>
</protein>
<dbReference type="InterPro" id="IPR015883">
    <property type="entry name" value="Glyco_hydro_20_cat"/>
</dbReference>
<dbReference type="InterPro" id="IPR017853">
    <property type="entry name" value="GH"/>
</dbReference>
<sequence>MINFLIAFLFPLIFSANNQLYIIPRPHTINISSSTETDGWHIQNEMQIGYDPSIPNIEDFVKYVIEVLKIPTGFNFLKTSESIQTGLYFGKLSNKNNEYSLTTTNDLATIYGSDTTTLFYGFQTLLQLLPPTIYSNKTEATDWIAQPLVTIHDFPKFKWRGVMVDTSRHFFSITALKQLINGMSHYKLNVLHLHLNDDQGWRLQINKYPNLTKYGSVRESSPKKWDRYVSDNTQYGPFYYTEDEMIDLVNYASQRMVTIIPEIQMPGHAMSILSAFPQYACTSNEGPFKPSCFWDTNDDCVLCVGNDKMIEIVENILNEVIRIFSINSENHRSSKKSLPSVFLHIGANDASRKKWKTCQNCNERMDKEDLSSVDQLHSWFVMHIAKFLEEKNVRIVGCDNILDSKGYTLFDLPKSAVVMSWRSNGGARVAAELGYEVVMSPSDRLYLDYSQFKANDIYEYIGESVTTKMIYHYDPLEDFENNKNEKIVKKDYTIVNNDDLKDYVIGAQACLWSQFIWDSNDLFYKAFPRLLALSESLWCEKENKNWERFMRELDQNQFKKLHYMGFQTDTDKPSCAQLSFSNDDFASAEWKKGDFSTSKWITASFTVSEAFNKYGQYEIAFIHVNGEDSIKTRNVKLLINDVVVDVDDHEGSAGNPGVNNIYSVTVKNSPQPNDKITIYVEALAEGGSDSEGRIHVYPADLRN</sequence>
<dbReference type="CDD" id="cd06563">
    <property type="entry name" value="GH20_chitobiase-like"/>
    <property type="match status" value="1"/>
</dbReference>
<dbReference type="PANTHER" id="PTHR22600:SF57">
    <property type="entry name" value="BETA-N-ACETYLHEXOSAMINIDASE"/>
    <property type="match status" value="1"/>
</dbReference>
<evidence type="ECO:0000256" key="4">
    <source>
        <dbReference type="ARBA" id="ARBA00022801"/>
    </source>
</evidence>
<dbReference type="InterPro" id="IPR029018">
    <property type="entry name" value="Hex-like_dom2"/>
</dbReference>
<dbReference type="PRINTS" id="PR00738">
    <property type="entry name" value="GLHYDRLASE20"/>
</dbReference>
<evidence type="ECO:0000256" key="6">
    <source>
        <dbReference type="SAM" id="SignalP"/>
    </source>
</evidence>
<feature type="domain" description="Beta-hexosaminidase bacterial type N-terminal" evidence="8">
    <location>
        <begin position="21"/>
        <end position="143"/>
    </location>
</feature>
<evidence type="ECO:0000256" key="5">
    <source>
        <dbReference type="ARBA" id="ARBA00023295"/>
    </source>
</evidence>
<evidence type="ECO:0000259" key="8">
    <source>
        <dbReference type="Pfam" id="PF02838"/>
    </source>
</evidence>
<keyword evidence="10" id="KW-1185">Reference proteome</keyword>
<dbReference type="EC" id="3.2.1.52" evidence="3"/>
<name>A0ABR2K336_9EUKA</name>
<dbReference type="SUPFAM" id="SSF55545">
    <property type="entry name" value="beta-N-acetylhexosaminidase-like domain"/>
    <property type="match status" value="1"/>
</dbReference>
<dbReference type="EMBL" id="JAPFFF010000007">
    <property type="protein sequence ID" value="KAK8885459.1"/>
    <property type="molecule type" value="Genomic_DNA"/>
</dbReference>
<keyword evidence="4" id="KW-0378">Hydrolase</keyword>
<gene>
    <name evidence="9" type="ORF">M9Y10_040907</name>
</gene>